<organism evidence="2 3">
    <name type="scientific">Armillaria ostoyae</name>
    <name type="common">Armillaria root rot fungus</name>
    <dbReference type="NCBI Taxonomy" id="47428"/>
    <lineage>
        <taxon>Eukaryota</taxon>
        <taxon>Fungi</taxon>
        <taxon>Dikarya</taxon>
        <taxon>Basidiomycota</taxon>
        <taxon>Agaricomycotina</taxon>
        <taxon>Agaricomycetes</taxon>
        <taxon>Agaricomycetidae</taxon>
        <taxon>Agaricales</taxon>
        <taxon>Marasmiineae</taxon>
        <taxon>Physalacriaceae</taxon>
        <taxon>Armillaria</taxon>
    </lineage>
</organism>
<evidence type="ECO:0000256" key="1">
    <source>
        <dbReference type="SAM" id="MobiDB-lite"/>
    </source>
</evidence>
<proteinExistence type="predicted"/>
<sequence length="101" mass="10723">MPPFYRLLETMGTSVFPLDAVMVADAPLNDPDPTPKKSLYPHLMARLTGAVFSSPPFSRLLETMAPSVCSLDAAIVANAASNDPDPTPSKIPLPTLNGQTN</sequence>
<feature type="region of interest" description="Disordered" evidence="1">
    <location>
        <begin position="79"/>
        <end position="101"/>
    </location>
</feature>
<dbReference type="Proteomes" id="UP000219338">
    <property type="component" value="Unassembled WGS sequence"/>
</dbReference>
<dbReference type="AlphaFoldDB" id="A0A284SBD5"/>
<evidence type="ECO:0000313" key="3">
    <source>
        <dbReference type="Proteomes" id="UP000219338"/>
    </source>
</evidence>
<evidence type="ECO:0000313" key="2">
    <source>
        <dbReference type="EMBL" id="SJL18327.1"/>
    </source>
</evidence>
<keyword evidence="3" id="KW-1185">Reference proteome</keyword>
<reference evidence="3" key="1">
    <citation type="journal article" date="2017" name="Nat. Ecol. Evol.">
        <title>Genome expansion and lineage-specific genetic innovations in the forest pathogenic fungi Armillaria.</title>
        <authorList>
            <person name="Sipos G."/>
            <person name="Prasanna A.N."/>
            <person name="Walter M.C."/>
            <person name="O'Connor E."/>
            <person name="Balint B."/>
            <person name="Krizsan K."/>
            <person name="Kiss B."/>
            <person name="Hess J."/>
            <person name="Varga T."/>
            <person name="Slot J."/>
            <person name="Riley R."/>
            <person name="Boka B."/>
            <person name="Rigling D."/>
            <person name="Barry K."/>
            <person name="Lee J."/>
            <person name="Mihaltcheva S."/>
            <person name="LaButti K."/>
            <person name="Lipzen A."/>
            <person name="Waldron R."/>
            <person name="Moloney N.M."/>
            <person name="Sperisen C."/>
            <person name="Kredics L."/>
            <person name="Vagvoelgyi C."/>
            <person name="Patrignani A."/>
            <person name="Fitzpatrick D."/>
            <person name="Nagy I."/>
            <person name="Doyle S."/>
            <person name="Anderson J.B."/>
            <person name="Grigoriev I.V."/>
            <person name="Gueldener U."/>
            <person name="Muensterkoetter M."/>
            <person name="Nagy L.G."/>
        </authorList>
    </citation>
    <scope>NUCLEOTIDE SEQUENCE [LARGE SCALE GENOMIC DNA]</scope>
    <source>
        <strain evidence="3">C18/9</strain>
    </source>
</reference>
<dbReference type="OrthoDB" id="10604290at2759"/>
<accession>A0A284SBD5</accession>
<name>A0A284SBD5_ARMOS</name>
<gene>
    <name evidence="2" type="ORF">ARMOST_21913</name>
</gene>
<dbReference type="EMBL" id="FUEG01000057">
    <property type="protein sequence ID" value="SJL18327.1"/>
    <property type="molecule type" value="Genomic_DNA"/>
</dbReference>
<protein>
    <submittedName>
        <fullName evidence="2">Uncharacterized protein</fullName>
    </submittedName>
</protein>